<dbReference type="Proteomes" id="UP001215280">
    <property type="component" value="Unassembled WGS sequence"/>
</dbReference>
<feature type="compositionally biased region" description="Acidic residues" evidence="2">
    <location>
        <begin position="1962"/>
        <end position="1983"/>
    </location>
</feature>
<feature type="compositionally biased region" description="Polar residues" evidence="2">
    <location>
        <begin position="485"/>
        <end position="494"/>
    </location>
</feature>
<feature type="region of interest" description="Disordered" evidence="2">
    <location>
        <begin position="1959"/>
        <end position="1983"/>
    </location>
</feature>
<evidence type="ECO:0000256" key="2">
    <source>
        <dbReference type="SAM" id="MobiDB-lite"/>
    </source>
</evidence>
<organism evidence="3 4">
    <name type="scientific">Mycena maculata</name>
    <dbReference type="NCBI Taxonomy" id="230809"/>
    <lineage>
        <taxon>Eukaryota</taxon>
        <taxon>Fungi</taxon>
        <taxon>Dikarya</taxon>
        <taxon>Basidiomycota</taxon>
        <taxon>Agaricomycotina</taxon>
        <taxon>Agaricomycetes</taxon>
        <taxon>Agaricomycetidae</taxon>
        <taxon>Agaricales</taxon>
        <taxon>Marasmiineae</taxon>
        <taxon>Mycenaceae</taxon>
        <taxon>Mycena</taxon>
    </lineage>
</organism>
<feature type="compositionally biased region" description="Low complexity" evidence="2">
    <location>
        <begin position="545"/>
        <end position="554"/>
    </location>
</feature>
<keyword evidence="1" id="KW-0853">WD repeat</keyword>
<name>A0AAD7JSJ9_9AGAR</name>
<dbReference type="PROSITE" id="PS50294">
    <property type="entry name" value="WD_REPEATS_REGION"/>
    <property type="match status" value="1"/>
</dbReference>
<evidence type="ECO:0000313" key="4">
    <source>
        <dbReference type="Proteomes" id="UP001215280"/>
    </source>
</evidence>
<feature type="repeat" description="WD" evidence="1">
    <location>
        <begin position="16"/>
        <end position="57"/>
    </location>
</feature>
<accession>A0AAD7JSJ9</accession>
<dbReference type="InterPro" id="IPR036322">
    <property type="entry name" value="WD40_repeat_dom_sf"/>
</dbReference>
<gene>
    <name evidence="3" type="ORF">DFH07DRAFT_768870</name>
</gene>
<feature type="region of interest" description="Disordered" evidence="2">
    <location>
        <begin position="751"/>
        <end position="772"/>
    </location>
</feature>
<reference evidence="3" key="1">
    <citation type="submission" date="2023-03" db="EMBL/GenBank/DDBJ databases">
        <title>Massive genome expansion in bonnet fungi (Mycena s.s.) driven by repeated elements and novel gene families across ecological guilds.</title>
        <authorList>
            <consortium name="Lawrence Berkeley National Laboratory"/>
            <person name="Harder C.B."/>
            <person name="Miyauchi S."/>
            <person name="Viragh M."/>
            <person name="Kuo A."/>
            <person name="Thoen E."/>
            <person name="Andreopoulos B."/>
            <person name="Lu D."/>
            <person name="Skrede I."/>
            <person name="Drula E."/>
            <person name="Henrissat B."/>
            <person name="Morin E."/>
            <person name="Kohler A."/>
            <person name="Barry K."/>
            <person name="LaButti K."/>
            <person name="Morin E."/>
            <person name="Salamov A."/>
            <person name="Lipzen A."/>
            <person name="Mereny Z."/>
            <person name="Hegedus B."/>
            <person name="Baldrian P."/>
            <person name="Stursova M."/>
            <person name="Weitz H."/>
            <person name="Taylor A."/>
            <person name="Grigoriev I.V."/>
            <person name="Nagy L.G."/>
            <person name="Martin F."/>
            <person name="Kauserud H."/>
        </authorList>
    </citation>
    <scope>NUCLEOTIDE SEQUENCE</scope>
    <source>
        <strain evidence="3">CBHHK188m</strain>
    </source>
</reference>
<dbReference type="InterPro" id="IPR001680">
    <property type="entry name" value="WD40_rpt"/>
</dbReference>
<dbReference type="PROSITE" id="PS50082">
    <property type="entry name" value="WD_REPEATS_2"/>
    <property type="match status" value="1"/>
</dbReference>
<proteinExistence type="predicted"/>
<dbReference type="InterPro" id="IPR015943">
    <property type="entry name" value="WD40/YVTN_repeat-like_dom_sf"/>
</dbReference>
<protein>
    <submittedName>
        <fullName evidence="3">Uncharacterized protein</fullName>
    </submittedName>
</protein>
<evidence type="ECO:0000313" key="3">
    <source>
        <dbReference type="EMBL" id="KAJ7769599.1"/>
    </source>
</evidence>
<feature type="region of interest" description="Disordered" evidence="2">
    <location>
        <begin position="483"/>
        <end position="554"/>
    </location>
</feature>
<evidence type="ECO:0000256" key="1">
    <source>
        <dbReference type="PROSITE-ProRule" id="PRU00221"/>
    </source>
</evidence>
<dbReference type="SUPFAM" id="SSF50978">
    <property type="entry name" value="WD40 repeat-like"/>
    <property type="match status" value="1"/>
</dbReference>
<dbReference type="EMBL" id="JARJLG010000025">
    <property type="protein sequence ID" value="KAJ7769599.1"/>
    <property type="molecule type" value="Genomic_DNA"/>
</dbReference>
<dbReference type="PANTHER" id="PTHR46579:SF1">
    <property type="entry name" value="F5_8 TYPE C DOMAIN-CONTAINING PROTEIN"/>
    <property type="match status" value="1"/>
</dbReference>
<dbReference type="SMART" id="SM00320">
    <property type="entry name" value="WD40"/>
    <property type="match status" value="2"/>
</dbReference>
<dbReference type="Gene3D" id="2.130.10.10">
    <property type="entry name" value="YVTN repeat-like/Quinoprotein amine dehydrogenase"/>
    <property type="match status" value="1"/>
</dbReference>
<comment type="caution">
    <text evidence="3">The sequence shown here is derived from an EMBL/GenBank/DDBJ whole genome shotgun (WGS) entry which is preliminary data.</text>
</comment>
<dbReference type="PANTHER" id="PTHR46579">
    <property type="entry name" value="F5/8 TYPE C DOMAIN-CONTAINING PROTEIN-RELATED"/>
    <property type="match status" value="1"/>
</dbReference>
<sequence>MTSTSTPPTFRISKALLGHSDSINTIGFSPNGKQIASGGEDGVLFIYNTKTFKEEKKYTTMSPIRAIAWHVDVDQNKHNIVVEYTVQGPIHCMSFDKKGKLIAVGYNNECLLARKSAISSWTDERYMTRPENVGGSPDITCAVNFHATEKIMLATYLHAGIRAYNTENSALLWRLNVQGLCGDSALSPTSRILAATVMHDGVRWYDVSERILKHTTSLPLENKKDLPLPIIFISPNTVVVGSDNGKAYFHNAQGTHILVTGTSEAYEGSKLTVWVATDEKKSLFTSLPWRRLGLGAIAVMVAIAGVLVAGDTDKIQEAFKSKLASRSEASDPVVQSQVPTQFHTVTRVITRHPGPSFLPVVQGPDLEVRSPDEKETDNGVKDKQVKMTYFRSPSDEQPVDLGRRATWIENIFWDNIKDLSVQANISDEDYQELVGIIKVAMKAGVEDTSAILNMVLREKHPSIVNAVVPRVVAFLRDVRGPGSFDSASHSATSHPSRRNPESASVGGMASYRHPSGRNPESASDERVASFRHVPSSQKMPPPPAGTSTVTPPSSSSVAQVQKHSVDGVIVTATSQAFKSVSGSNGSFTWYRTESQSEIEKPLTVSPTNPGDLFLHFNTVQKNYLVWLCNGARVWEDISDIWRDKTLLVHPTFSDRVLKIRQNDSPNWILKTSLYSQSRRSTFHAYMPRDLVTRCDCLVNCHHKHPEITVGTRANHRQDERIMQIQVELGRAPPNHARWNPHPYAQPTLPRPRAPAPPVGQGIRGPTQPHAPPAFVAPEIPAHPPSLQSRASTNAPPSFSTRAAIEHMESEIRTRSAQFTVSLAVPLQFVNVPAEHSRYEHQLPLTPNSGQYRLKSAARANHTFLEQENRLWEMLGLAHILPPCSEKDDLEDMIWQEIDRCYNEKEVHWNQQRMEVDLGRVVVNNEINFVPISRWEPNVLVSMVVTAMMTQLFYVPRRGGTILLAGLRDVIRTAGENNPGESLPKDPRTVCRRLNLDPVTETYLCCPACWALTPYFAATDNPVTKEDPDPAIPLCQDRLTMGSGICAEALWEREVIRSKVTLTPRLTYVHQLVKNWLGRLLSRPGIEDILDTYPVAASQPAEGDVMADIWSSPAIKGLKGPDGKPFLEAPAGEGRYLFGIAVDGFNPFHNKTAKQVVTSTGFFLVLHNFPLHLRFLLDNMCFIGAAPGPHGPTVGRLNSFFTLIVRDFLEFWLPGVFYTRTHKYPRGRDTKAMLIPLNSDMLAAREAAGFTSATSRYPCVACYIDMAYIEEFDRTKWPQRNHAQHLQDAYAWKNAANEAEQKRIAERTGVRFAALLQLPYWEAVRYVLIEAMHALDLDLIQHHVRDLFQIDLDVDGGDGSALRGPTPPRPTPAHMTQVLELFLKYRNSPNLVTELLNDRLREVVDLDTLWHICNDRDLRRATRSKRRDWYIIRIKNWMDETQITDQDLLTIPIPRPPPEDLLAKMVSAAETTISNSVSTSSMLEFDIEDCKKLSKALYRGTKRSKASIEVYTHLCRVRGVEPVKTKSGMHERLLASVIAEKSTLPPEAFVNRGPVLGRDVMREIWRDMRKTILPSWVGAAPKNWGTAKRGKLNADHWRTVFTVHLPITLIWLWRDDNGRRKLLLDNLLWLAASVLAATFKMADTNLGDIYDHCFETYMAQVAILFPDDTITPSQHSAFHIGQNLREFGPQHSRTAHHYERFIHHLQRQNTNGKFGEMENTFVHSTQRMANLKALLSDNPEIRSHVSQAISVYERESARDSRGVRLVQLLDPNGSDFDLESKSRWGALTSDERLLLNQYLSYKYADDFDLPQWRASASIMDQISLNGVRYARKGVLKHDEDSHIIFKIPGADDNETAPGEIQNIFQYWHTSPGGAETKDIYLVVDRFRTDPLHGYDPYKSRDYLQIFGYLAGSVVATHIIESTHIESHFARTPREYNGRNLIHVLPMNRINYRTWWSNLHQDPESGDDEENEDLESTDEEMDTSS</sequence>
<dbReference type="Pfam" id="PF00400">
    <property type="entry name" value="WD40"/>
    <property type="match status" value="1"/>
</dbReference>
<keyword evidence="4" id="KW-1185">Reference proteome</keyword>